<accession>A0A9W8EI84</accession>
<dbReference type="GO" id="GO:0005656">
    <property type="term" value="C:nuclear pre-replicative complex"/>
    <property type="evidence" value="ECO:0007669"/>
    <property type="project" value="TreeGrafter"/>
</dbReference>
<dbReference type="Pfam" id="PF07034">
    <property type="entry name" value="ORC3_N"/>
    <property type="match status" value="1"/>
</dbReference>
<dbReference type="CDD" id="cd20704">
    <property type="entry name" value="Orc3"/>
    <property type="match status" value="1"/>
</dbReference>
<feature type="region of interest" description="Disordered" evidence="1">
    <location>
        <begin position="533"/>
        <end position="553"/>
    </location>
</feature>
<evidence type="ECO:0000313" key="3">
    <source>
        <dbReference type="EMBL" id="KAJ2004067.1"/>
    </source>
</evidence>
<keyword evidence="4" id="KW-1185">Reference proteome</keyword>
<dbReference type="InterPro" id="IPR020795">
    <property type="entry name" value="ORC3"/>
</dbReference>
<dbReference type="InterPro" id="IPR045667">
    <property type="entry name" value="ORC3_N"/>
</dbReference>
<name>A0A9W8EI84_9FUNG</name>
<dbReference type="PANTHER" id="PTHR12748:SF0">
    <property type="entry name" value="ORIGIN RECOGNITION COMPLEX SUBUNIT 3"/>
    <property type="match status" value="1"/>
</dbReference>
<reference evidence="3" key="1">
    <citation type="submission" date="2022-07" db="EMBL/GenBank/DDBJ databases">
        <title>Phylogenomic reconstructions and comparative analyses of Kickxellomycotina fungi.</title>
        <authorList>
            <person name="Reynolds N.K."/>
            <person name="Stajich J.E."/>
            <person name="Barry K."/>
            <person name="Grigoriev I.V."/>
            <person name="Crous P."/>
            <person name="Smith M.E."/>
        </authorList>
    </citation>
    <scope>NUCLEOTIDE SEQUENCE</scope>
    <source>
        <strain evidence="3">IMI 214461</strain>
    </source>
</reference>
<feature type="compositionally biased region" description="Low complexity" evidence="1">
    <location>
        <begin position="538"/>
        <end position="547"/>
    </location>
</feature>
<proteinExistence type="predicted"/>
<dbReference type="GO" id="GO:0003688">
    <property type="term" value="F:DNA replication origin binding"/>
    <property type="evidence" value="ECO:0007669"/>
    <property type="project" value="TreeGrafter"/>
</dbReference>
<dbReference type="Proteomes" id="UP001150907">
    <property type="component" value="Unassembled WGS sequence"/>
</dbReference>
<evidence type="ECO:0000256" key="1">
    <source>
        <dbReference type="SAM" id="MobiDB-lite"/>
    </source>
</evidence>
<comment type="caution">
    <text evidence="3">The sequence shown here is derived from an EMBL/GenBank/DDBJ whole genome shotgun (WGS) entry which is preliminary data.</text>
</comment>
<gene>
    <name evidence="3" type="primary">ORC3</name>
    <name evidence="3" type="ORF">H4R26_002723</name>
</gene>
<sequence>MTDTYKPMDAFDSMTESTFILKPPAQQQAAAKKTASKSSSIKPISADGGFTRLLQGKESSESMELRRRLFSEMWEPLEKLLVDTEQHVNQMGVSEVCSYVDSSYTRVESVEKGQLDQPFTEMSTAVAFAGVNTGDHSKLFGSLQEQLVTGGHHVALLESQYCTSLACMLKSMLEQILASLEVSQSSKGSGRQAAAGSAKTIAYDMGLLKLWWDEASAGAGASANRVVVILQDFEGFAPMVVDDFVRIATSYCHSVPIVVVLGLATSYESIHQSLSKASISMLNVEKFNLQRSKQCIDAAIRRVLVEATDTLSFGAEAYKSLLDQFLLYNFSITGFVKKLKFAAMDFFYAQPLSVLASMLKRSASGALAVVGCPIRLSPEQLELVRMQKSVQRFLEQQLEETGDSQHFRLALSSDEYMQNSVLPQLLRRLASFRAGYCLGIDLVVALQDVVPESLQKPIRTLHYYAISQRFDDCMHWKALSAVMRRMKAPDMDRLLARINAIVEAAAIPDWDFATKNEVDIPLLLQQTGELLANPEQPANPADAGAAEPAKRVRTRTDMENRPFLLFDNNSSDHMLKALDQCCANIEAILRVSLALVGHDV</sequence>
<dbReference type="GO" id="GO:0005664">
    <property type="term" value="C:nuclear origin of replication recognition complex"/>
    <property type="evidence" value="ECO:0007669"/>
    <property type="project" value="InterPro"/>
</dbReference>
<evidence type="ECO:0000259" key="2">
    <source>
        <dbReference type="Pfam" id="PF07034"/>
    </source>
</evidence>
<dbReference type="EMBL" id="JANBQF010000178">
    <property type="protein sequence ID" value="KAJ2004067.1"/>
    <property type="molecule type" value="Genomic_DNA"/>
</dbReference>
<protein>
    <submittedName>
        <fullName evidence="3">Origin recognition complex subunit 3</fullName>
    </submittedName>
</protein>
<evidence type="ECO:0000313" key="4">
    <source>
        <dbReference type="Proteomes" id="UP001150907"/>
    </source>
</evidence>
<dbReference type="GO" id="GO:0031261">
    <property type="term" value="C:DNA replication preinitiation complex"/>
    <property type="evidence" value="ECO:0007669"/>
    <property type="project" value="TreeGrafter"/>
</dbReference>
<dbReference type="PANTHER" id="PTHR12748">
    <property type="entry name" value="ORIGIN RECOGNITION COMPLEX SUBUNIT 3"/>
    <property type="match status" value="1"/>
</dbReference>
<organism evidence="3 4">
    <name type="scientific">Coemansia thaxteri</name>
    <dbReference type="NCBI Taxonomy" id="2663907"/>
    <lineage>
        <taxon>Eukaryota</taxon>
        <taxon>Fungi</taxon>
        <taxon>Fungi incertae sedis</taxon>
        <taxon>Zoopagomycota</taxon>
        <taxon>Kickxellomycotina</taxon>
        <taxon>Kickxellomycetes</taxon>
        <taxon>Kickxellales</taxon>
        <taxon>Kickxellaceae</taxon>
        <taxon>Coemansia</taxon>
    </lineage>
</organism>
<feature type="domain" description="Origin recognition complex subunit 3 N-terminal" evidence="2">
    <location>
        <begin position="10"/>
        <end position="355"/>
    </location>
</feature>
<dbReference type="GO" id="GO:0006270">
    <property type="term" value="P:DNA replication initiation"/>
    <property type="evidence" value="ECO:0007669"/>
    <property type="project" value="TreeGrafter"/>
</dbReference>
<dbReference type="AlphaFoldDB" id="A0A9W8EI84"/>
<dbReference type="OrthoDB" id="10265211at2759"/>